<organism evidence="1 2">
    <name type="scientific">Janibacter cremeus</name>
    <dbReference type="NCBI Taxonomy" id="1285192"/>
    <lineage>
        <taxon>Bacteria</taxon>
        <taxon>Bacillati</taxon>
        <taxon>Actinomycetota</taxon>
        <taxon>Actinomycetes</taxon>
        <taxon>Micrococcales</taxon>
        <taxon>Intrasporangiaceae</taxon>
        <taxon>Janibacter</taxon>
    </lineage>
</organism>
<sequence>MPVFLRNVLDRKTVMSFVDNDTLVVTNVRVRVSWITMADRLQFRRERRLSQVSDPTKSP</sequence>
<comment type="caution">
    <text evidence="1">The sequence shown here is derived from an EMBL/GenBank/DDBJ whole genome shotgun (WGS) entry which is preliminary data.</text>
</comment>
<reference evidence="1 2" key="1">
    <citation type="submission" date="2020-07" db="EMBL/GenBank/DDBJ databases">
        <title>Sequencing the genomes of 1000 actinobacteria strains.</title>
        <authorList>
            <person name="Klenk H.-P."/>
        </authorList>
    </citation>
    <scope>NUCLEOTIDE SEQUENCE [LARGE SCALE GENOMIC DNA]</scope>
    <source>
        <strain evidence="1 2">DSM 26154</strain>
    </source>
</reference>
<gene>
    <name evidence="1" type="ORF">BJY20_000280</name>
</gene>
<proteinExistence type="predicted"/>
<evidence type="ECO:0000313" key="2">
    <source>
        <dbReference type="Proteomes" id="UP000554054"/>
    </source>
</evidence>
<name>A0A852VMN4_9MICO</name>
<protein>
    <submittedName>
        <fullName evidence="1">Uncharacterized protein</fullName>
    </submittedName>
</protein>
<evidence type="ECO:0000313" key="1">
    <source>
        <dbReference type="EMBL" id="NYF96888.1"/>
    </source>
</evidence>
<dbReference type="Proteomes" id="UP000554054">
    <property type="component" value="Unassembled WGS sequence"/>
</dbReference>
<keyword evidence="2" id="KW-1185">Reference proteome</keyword>
<accession>A0A852VMN4</accession>
<dbReference type="AlphaFoldDB" id="A0A852VMN4"/>
<dbReference type="EMBL" id="JACCAE010000001">
    <property type="protein sequence ID" value="NYF96888.1"/>
    <property type="molecule type" value="Genomic_DNA"/>
</dbReference>